<evidence type="ECO:0000313" key="2">
    <source>
        <dbReference type="EMBL" id="ABL78483.1"/>
    </source>
</evidence>
<evidence type="ECO:0000313" key="3">
    <source>
        <dbReference type="Proteomes" id="UP000000641"/>
    </source>
</evidence>
<sequence length="161" mass="16760">MSSLLLVYVLISCAVAVASSLLAVKVKEDFYAAVLLGFVGLSVASLIALLGFTYVAVFHALVYVGATVLFVIMGVIFIGRGLGYERRMLAAGVLTSVFAGSLFYYALQSSAASGSPAPRVGVDLQQLSQAVLQNQVALVFLVFALALLLVAGLPVARGDAR</sequence>
<dbReference type="Gene3D" id="1.20.120.1200">
    <property type="entry name" value="NADH-ubiquinone/plastoquinone oxidoreductase chain 6, subunit NuoJ"/>
    <property type="match status" value="1"/>
</dbReference>
<proteinExistence type="predicted"/>
<dbReference type="Proteomes" id="UP000000641">
    <property type="component" value="Chromosome"/>
</dbReference>
<dbReference type="OrthoDB" id="31586at2157"/>
<feature type="transmembrane region" description="Helical" evidence="1">
    <location>
        <begin position="6"/>
        <end position="24"/>
    </location>
</feature>
<dbReference type="AlphaFoldDB" id="A1RZ53"/>
<accession>A1RZ53</accession>
<organism evidence="2 3">
    <name type="scientific">Thermofilum pendens (strain DSM 2475 / Hrk 5)</name>
    <dbReference type="NCBI Taxonomy" id="368408"/>
    <lineage>
        <taxon>Archaea</taxon>
        <taxon>Thermoproteota</taxon>
        <taxon>Thermoprotei</taxon>
        <taxon>Thermofilales</taxon>
        <taxon>Thermofilaceae</taxon>
        <taxon>Thermofilum</taxon>
    </lineage>
</organism>
<name>A1RZ53_THEPD</name>
<evidence type="ECO:0000256" key="1">
    <source>
        <dbReference type="SAM" id="Phobius"/>
    </source>
</evidence>
<dbReference type="HOGENOM" id="CLU_1640061_0_0_2"/>
<dbReference type="GeneID" id="4601696"/>
<keyword evidence="1" id="KW-1133">Transmembrane helix</keyword>
<protein>
    <submittedName>
        <fullName evidence="2">Conserved hypothetical NADH-plastoquinone oxidoreductase subunit 6</fullName>
    </submittedName>
</protein>
<reference evidence="3" key="1">
    <citation type="journal article" date="2008" name="J. Bacteriol.">
        <title>Genome sequence of Thermofilum pendens reveals an exceptional loss of biosynthetic pathways without genome reduction.</title>
        <authorList>
            <person name="Anderson I."/>
            <person name="Rodriguez J."/>
            <person name="Susanti D."/>
            <person name="Porat I."/>
            <person name="Reich C."/>
            <person name="Ulrich L.E."/>
            <person name="Elkins J.G."/>
            <person name="Mavromatis K."/>
            <person name="Lykidis A."/>
            <person name="Kim E."/>
            <person name="Thompson L.S."/>
            <person name="Nolan M."/>
            <person name="Land M."/>
            <person name="Copeland A."/>
            <person name="Lapidus A."/>
            <person name="Lucas S."/>
            <person name="Detter C."/>
            <person name="Zhulin I.B."/>
            <person name="Olsen G.J."/>
            <person name="Whitman W."/>
            <person name="Mukhopadhyay B."/>
            <person name="Bristow J."/>
            <person name="Kyrpides N."/>
        </authorList>
    </citation>
    <scope>NUCLEOTIDE SEQUENCE [LARGE SCALE GENOMIC DNA]</scope>
    <source>
        <strain evidence="3">DSM 2475 / Hrk 5</strain>
    </source>
</reference>
<dbReference type="KEGG" id="tpe:Tpen_1084"/>
<dbReference type="RefSeq" id="WP_011752748.1">
    <property type="nucleotide sequence ID" value="NC_008698.1"/>
</dbReference>
<keyword evidence="1" id="KW-0812">Transmembrane</keyword>
<dbReference type="InterPro" id="IPR042106">
    <property type="entry name" value="Nuo/plastoQ_OxRdtase_6_NuoJ"/>
</dbReference>
<feature type="transmembrane region" description="Helical" evidence="1">
    <location>
        <begin position="89"/>
        <end position="107"/>
    </location>
</feature>
<feature type="transmembrane region" description="Helical" evidence="1">
    <location>
        <begin position="60"/>
        <end position="82"/>
    </location>
</feature>
<dbReference type="STRING" id="368408.Tpen_1084"/>
<keyword evidence="3" id="KW-1185">Reference proteome</keyword>
<dbReference type="EMBL" id="CP000505">
    <property type="protein sequence ID" value="ABL78483.1"/>
    <property type="molecule type" value="Genomic_DNA"/>
</dbReference>
<dbReference type="Pfam" id="PF00499">
    <property type="entry name" value="Oxidored_q3"/>
    <property type="match status" value="1"/>
</dbReference>
<feature type="transmembrane region" description="Helical" evidence="1">
    <location>
        <begin position="31"/>
        <end position="54"/>
    </location>
</feature>
<gene>
    <name evidence="2" type="ordered locus">Tpen_1084</name>
</gene>
<dbReference type="InterPro" id="IPR001457">
    <property type="entry name" value="NADH_UbQ/plastoQ_OxRdtase_su6"/>
</dbReference>
<feature type="transmembrane region" description="Helical" evidence="1">
    <location>
        <begin position="136"/>
        <end position="156"/>
    </location>
</feature>
<keyword evidence="1" id="KW-0472">Membrane</keyword>
<dbReference type="eggNOG" id="arCOG04654">
    <property type="taxonomic scope" value="Archaea"/>
</dbReference>
<dbReference type="EnsemblBacteria" id="ABL78483">
    <property type="protein sequence ID" value="ABL78483"/>
    <property type="gene ID" value="Tpen_1084"/>
</dbReference>
<dbReference type="GO" id="GO:0008137">
    <property type="term" value="F:NADH dehydrogenase (ubiquinone) activity"/>
    <property type="evidence" value="ECO:0007669"/>
    <property type="project" value="InterPro"/>
</dbReference>